<keyword evidence="11 12" id="KW-0326">Glycosidase</keyword>
<evidence type="ECO:0000256" key="7">
    <source>
        <dbReference type="ARBA" id="ARBA00023014"/>
    </source>
</evidence>
<dbReference type="InterPro" id="IPR011257">
    <property type="entry name" value="DNA_glycosylase"/>
</dbReference>
<evidence type="ECO:0000256" key="1">
    <source>
        <dbReference type="ARBA" id="ARBA00008343"/>
    </source>
</evidence>
<dbReference type="FunFam" id="1.10.340.30:FF:000001">
    <property type="entry name" value="Endonuclease III"/>
    <property type="match status" value="1"/>
</dbReference>
<dbReference type="PANTHER" id="PTHR10359:SF18">
    <property type="entry name" value="ENDONUCLEASE III"/>
    <property type="match status" value="1"/>
</dbReference>
<evidence type="ECO:0000313" key="14">
    <source>
        <dbReference type="EMBL" id="VFP88241.1"/>
    </source>
</evidence>
<dbReference type="GO" id="GO:0019104">
    <property type="term" value="F:DNA N-glycosylase activity"/>
    <property type="evidence" value="ECO:0007669"/>
    <property type="project" value="UniProtKB-UniRule"/>
</dbReference>
<dbReference type="RefSeq" id="WP_157991044.1">
    <property type="nucleotide sequence ID" value="NZ_LR217737.1"/>
</dbReference>
<keyword evidence="14" id="KW-0540">Nuclease</keyword>
<accession>A0A803FTT5</accession>
<dbReference type="GO" id="GO:0051539">
    <property type="term" value="F:4 iron, 4 sulfur cluster binding"/>
    <property type="evidence" value="ECO:0007669"/>
    <property type="project" value="UniProtKB-KW"/>
</dbReference>
<evidence type="ECO:0000313" key="15">
    <source>
        <dbReference type="Proteomes" id="UP000294289"/>
    </source>
</evidence>
<dbReference type="InterPro" id="IPR003265">
    <property type="entry name" value="HhH-GPD_domain"/>
</dbReference>
<feature type="domain" description="HhH-GPD" evidence="13">
    <location>
        <begin position="38"/>
        <end position="185"/>
    </location>
</feature>
<evidence type="ECO:0000256" key="6">
    <source>
        <dbReference type="ARBA" id="ARBA00023004"/>
    </source>
</evidence>
<dbReference type="GO" id="GO:0003677">
    <property type="term" value="F:DNA binding"/>
    <property type="evidence" value="ECO:0007669"/>
    <property type="project" value="UniProtKB-UniRule"/>
</dbReference>
<dbReference type="InterPro" id="IPR004036">
    <property type="entry name" value="Endonuclease-III-like_CS2"/>
</dbReference>
<comment type="cofactor">
    <cofactor evidence="12">
        <name>[4Fe-4S] cluster</name>
        <dbReference type="ChEBI" id="CHEBI:49883"/>
    </cofactor>
    <text evidence="12">Binds 1 [4Fe-4S] cluster.</text>
</comment>
<evidence type="ECO:0000256" key="2">
    <source>
        <dbReference type="ARBA" id="ARBA00022485"/>
    </source>
</evidence>
<dbReference type="HAMAP" id="MF_00942">
    <property type="entry name" value="Nth"/>
    <property type="match status" value="1"/>
</dbReference>
<keyword evidence="10 12" id="KW-0456">Lyase</keyword>
<dbReference type="GO" id="GO:0046872">
    <property type="term" value="F:metal ion binding"/>
    <property type="evidence" value="ECO:0007669"/>
    <property type="project" value="UniProtKB-KW"/>
</dbReference>
<evidence type="ECO:0000256" key="10">
    <source>
        <dbReference type="ARBA" id="ARBA00023239"/>
    </source>
</evidence>
<evidence type="ECO:0000256" key="8">
    <source>
        <dbReference type="ARBA" id="ARBA00023125"/>
    </source>
</evidence>
<dbReference type="InterPro" id="IPR000445">
    <property type="entry name" value="HhH_motif"/>
</dbReference>
<reference evidence="14 15" key="1">
    <citation type="submission" date="2019-02" db="EMBL/GenBank/DDBJ databases">
        <authorList>
            <person name="Manzano-Marin A."/>
            <person name="Manzano-Marin A."/>
        </authorList>
    </citation>
    <scope>NUCLEOTIDE SEQUENCE [LARGE SCALE GENOMIC DNA]</scope>
    <source>
        <strain evidence="14 15">ErCipiceae</strain>
    </source>
</reference>
<comment type="catalytic activity">
    <reaction evidence="12">
        <text>2'-deoxyribonucleotide-(2'-deoxyribose 5'-phosphate)-2'-deoxyribonucleotide-DNA = a 3'-end 2'-deoxyribonucleotide-(2,3-dehydro-2,3-deoxyribose 5'-phosphate)-DNA + a 5'-end 5'-phospho-2'-deoxyribonucleoside-DNA + H(+)</text>
        <dbReference type="Rhea" id="RHEA:66592"/>
        <dbReference type="Rhea" id="RHEA-COMP:13180"/>
        <dbReference type="Rhea" id="RHEA-COMP:16897"/>
        <dbReference type="Rhea" id="RHEA-COMP:17067"/>
        <dbReference type="ChEBI" id="CHEBI:15378"/>
        <dbReference type="ChEBI" id="CHEBI:136412"/>
        <dbReference type="ChEBI" id="CHEBI:157695"/>
        <dbReference type="ChEBI" id="CHEBI:167181"/>
        <dbReference type="EC" id="4.2.99.18"/>
    </reaction>
</comment>
<organism evidence="14 15">
    <name type="scientific">Candidatus Erwinia haradaeae</name>
    <dbReference type="NCBI Taxonomy" id="1922217"/>
    <lineage>
        <taxon>Bacteria</taxon>
        <taxon>Pseudomonadati</taxon>
        <taxon>Pseudomonadota</taxon>
        <taxon>Gammaproteobacteria</taxon>
        <taxon>Enterobacterales</taxon>
        <taxon>Erwiniaceae</taxon>
        <taxon>Erwinia</taxon>
    </lineage>
</organism>
<name>A0A803FTT5_9GAMM</name>
<evidence type="ECO:0000259" key="13">
    <source>
        <dbReference type="SMART" id="SM00478"/>
    </source>
</evidence>
<protein>
    <recommendedName>
        <fullName evidence="12">Endonuclease III</fullName>
        <ecNumber evidence="12">4.2.99.18</ecNumber>
    </recommendedName>
    <alternativeName>
        <fullName evidence="12">DNA-(apurinic or apyrimidinic site) lyase</fullName>
    </alternativeName>
</protein>
<evidence type="ECO:0000256" key="9">
    <source>
        <dbReference type="ARBA" id="ARBA00023204"/>
    </source>
</evidence>
<dbReference type="PIRSF" id="PIRSF001435">
    <property type="entry name" value="Nth"/>
    <property type="match status" value="1"/>
</dbReference>
<proteinExistence type="inferred from homology"/>
<dbReference type="Gene3D" id="1.10.340.30">
    <property type="entry name" value="Hypothetical protein, domain 2"/>
    <property type="match status" value="1"/>
</dbReference>
<dbReference type="PANTHER" id="PTHR10359">
    <property type="entry name" value="A/G-SPECIFIC ADENINE GLYCOSYLASE/ENDONUCLEASE III"/>
    <property type="match status" value="1"/>
</dbReference>
<dbReference type="Pfam" id="PF00633">
    <property type="entry name" value="HHH"/>
    <property type="match status" value="1"/>
</dbReference>
<keyword evidence="5 12" id="KW-0378">Hydrolase</keyword>
<dbReference type="PROSITE" id="PS01155">
    <property type="entry name" value="ENDONUCLEASE_III_2"/>
    <property type="match status" value="1"/>
</dbReference>
<dbReference type="InterPro" id="IPR023170">
    <property type="entry name" value="HhH_base_excis_C"/>
</dbReference>
<keyword evidence="9 12" id="KW-0234">DNA repair</keyword>
<keyword evidence="7" id="KW-0411">Iron-sulfur</keyword>
<evidence type="ECO:0000256" key="4">
    <source>
        <dbReference type="ARBA" id="ARBA00022763"/>
    </source>
</evidence>
<dbReference type="NCBIfam" id="TIGR01083">
    <property type="entry name" value="nth"/>
    <property type="match status" value="1"/>
</dbReference>
<gene>
    <name evidence="12 14" type="primary">nth</name>
    <name evidence="14" type="ORF">ERCIPICE3303_392</name>
</gene>
<keyword evidence="2" id="KW-0004">4Fe-4S</keyword>
<dbReference type="CDD" id="cd00056">
    <property type="entry name" value="ENDO3c"/>
    <property type="match status" value="1"/>
</dbReference>
<dbReference type="InterPro" id="IPR005759">
    <property type="entry name" value="Nth"/>
</dbReference>
<dbReference type="AlphaFoldDB" id="A0A803FTT5"/>
<keyword evidence="4 12" id="KW-0227">DNA damage</keyword>
<comment type="function">
    <text evidence="12">DNA repair enzyme that has both DNA N-glycosylase activity and AP-lyase activity. The DNA N-glycosylase activity releases various damaged pyrimidines from DNA by cleaving the N-glycosidic bond, leaving an AP (apurinic/apyrimidinic) site. The AP-lyase activity cleaves the phosphodiester bond 3' to the AP site by a beta-elimination, leaving a 3'-terminal unsaturated sugar and a product with a terminal 5'-phosphate.</text>
</comment>
<comment type="caution">
    <text evidence="12">Lacks conserved residue(s) required for the propagation of feature annotation.</text>
</comment>
<dbReference type="Gene3D" id="1.10.1670.10">
    <property type="entry name" value="Helix-hairpin-Helix base-excision DNA repair enzymes (C-terminal)"/>
    <property type="match status" value="1"/>
</dbReference>
<keyword evidence="14" id="KW-0255">Endonuclease</keyword>
<evidence type="ECO:0000256" key="5">
    <source>
        <dbReference type="ARBA" id="ARBA00022801"/>
    </source>
</evidence>
<dbReference type="EMBL" id="LR217737">
    <property type="protein sequence ID" value="VFP88241.1"/>
    <property type="molecule type" value="Genomic_DNA"/>
</dbReference>
<keyword evidence="6" id="KW-0408">Iron</keyword>
<dbReference type="EC" id="4.2.99.18" evidence="12"/>
<evidence type="ECO:0000256" key="3">
    <source>
        <dbReference type="ARBA" id="ARBA00022723"/>
    </source>
</evidence>
<dbReference type="InterPro" id="IPR003651">
    <property type="entry name" value="Endonuclease3_FeS-loop_motif"/>
</dbReference>
<dbReference type="FunFam" id="1.10.1670.10:FF:000001">
    <property type="entry name" value="Endonuclease III"/>
    <property type="match status" value="1"/>
</dbReference>
<keyword evidence="3" id="KW-0479">Metal-binding</keyword>
<dbReference type="GO" id="GO:0006285">
    <property type="term" value="P:base-excision repair, AP site formation"/>
    <property type="evidence" value="ECO:0007669"/>
    <property type="project" value="TreeGrafter"/>
</dbReference>
<dbReference type="Pfam" id="PF00730">
    <property type="entry name" value="HhH-GPD"/>
    <property type="match status" value="1"/>
</dbReference>
<dbReference type="SMART" id="SM00525">
    <property type="entry name" value="FES"/>
    <property type="match status" value="1"/>
</dbReference>
<evidence type="ECO:0000256" key="11">
    <source>
        <dbReference type="ARBA" id="ARBA00023295"/>
    </source>
</evidence>
<dbReference type="SUPFAM" id="SSF48150">
    <property type="entry name" value="DNA-glycosylase"/>
    <property type="match status" value="1"/>
</dbReference>
<dbReference type="SMART" id="SM00478">
    <property type="entry name" value="ENDO3c"/>
    <property type="match status" value="1"/>
</dbReference>
<dbReference type="OrthoDB" id="9800977at2"/>
<comment type="similarity">
    <text evidence="1 12">Belongs to the Nth/MutY family.</text>
</comment>
<keyword evidence="8 12" id="KW-0238">DNA-binding</keyword>
<sequence length="208" mass="23725">MNQDKRYQIIDRIKEGIPNPIITLHSLSPFEYLISIILSAQSNDLTVKKATDRLYIVANTPNAILTLGLKTLQEYIKTIGLYHIKAKNIIDTCQIIVEKHNGNIPDNREELERLPGVGRKTANLVLNTVFGHSTIAVDRHVFRVCNRTGLAVGTNVRIVENLLLDYIPELFKIHFHHYLVFHGRHTCMARQPKCNSCIIVDLCEFSKK</sequence>
<dbReference type="Proteomes" id="UP000294289">
    <property type="component" value="Chromosome"/>
</dbReference>
<dbReference type="GO" id="GO:0140078">
    <property type="term" value="F:class I DNA-(apurinic or apyrimidinic site) endonuclease activity"/>
    <property type="evidence" value="ECO:0007669"/>
    <property type="project" value="UniProtKB-EC"/>
</dbReference>
<evidence type="ECO:0000256" key="12">
    <source>
        <dbReference type="HAMAP-Rule" id="MF_00942"/>
    </source>
</evidence>